<sequence length="114" mass="12233">MNKINSTLNRWLIRAALFLPAGAVLAAETLPDAPIKSKEDIAKFVTSIFNWMSGIVFTLGVIAILIAAITYMAAPASEEAVKKAKTWLLYAIIGIGIALLAQGVKPLLLSFFTV</sequence>
<evidence type="ECO:0000256" key="1">
    <source>
        <dbReference type="SAM" id="Phobius"/>
    </source>
</evidence>
<evidence type="ECO:0008006" key="5">
    <source>
        <dbReference type="Google" id="ProtNLM"/>
    </source>
</evidence>
<proteinExistence type="predicted"/>
<feature type="chain" id="PRO_5002538747" description="Conjugal transfer protein TrbC" evidence="2">
    <location>
        <begin position="27"/>
        <end position="114"/>
    </location>
</feature>
<evidence type="ECO:0000256" key="2">
    <source>
        <dbReference type="SAM" id="SignalP"/>
    </source>
</evidence>
<keyword evidence="1" id="KW-0812">Transmembrane</keyword>
<evidence type="ECO:0000313" key="4">
    <source>
        <dbReference type="Proteomes" id="UP000034644"/>
    </source>
</evidence>
<comment type="caution">
    <text evidence="3">The sequence shown here is derived from an EMBL/GenBank/DDBJ whole genome shotgun (WGS) entry which is preliminary data.</text>
</comment>
<keyword evidence="1" id="KW-1133">Transmembrane helix</keyword>
<name>A0A0G1NA21_9BACT</name>
<reference evidence="3 4" key="1">
    <citation type="journal article" date="2015" name="Nature">
        <title>rRNA introns, odd ribosomes, and small enigmatic genomes across a large radiation of phyla.</title>
        <authorList>
            <person name="Brown C.T."/>
            <person name="Hug L.A."/>
            <person name="Thomas B.C."/>
            <person name="Sharon I."/>
            <person name="Castelle C.J."/>
            <person name="Singh A."/>
            <person name="Wilkins M.J."/>
            <person name="Williams K.H."/>
            <person name="Banfield J.F."/>
        </authorList>
    </citation>
    <scope>NUCLEOTIDE SEQUENCE [LARGE SCALE GENOMIC DNA]</scope>
</reference>
<dbReference type="Proteomes" id="UP000034644">
    <property type="component" value="Unassembled WGS sequence"/>
</dbReference>
<organism evidence="3 4">
    <name type="scientific">Candidatus Azambacteria bacterium GW2011_GWA2_45_90</name>
    <dbReference type="NCBI Taxonomy" id="1618614"/>
    <lineage>
        <taxon>Bacteria</taxon>
        <taxon>Candidatus Azamiibacteriota</taxon>
    </lineage>
</organism>
<evidence type="ECO:0000313" key="3">
    <source>
        <dbReference type="EMBL" id="KKU17414.1"/>
    </source>
</evidence>
<dbReference type="EMBL" id="LCLO01000035">
    <property type="protein sequence ID" value="KKU17414.1"/>
    <property type="molecule type" value="Genomic_DNA"/>
</dbReference>
<keyword evidence="2" id="KW-0732">Signal</keyword>
<protein>
    <recommendedName>
        <fullName evidence="5">Conjugal transfer protein TrbC</fullName>
    </recommendedName>
</protein>
<keyword evidence="1" id="KW-0472">Membrane</keyword>
<feature type="transmembrane region" description="Helical" evidence="1">
    <location>
        <begin position="86"/>
        <end position="104"/>
    </location>
</feature>
<dbReference type="AlphaFoldDB" id="A0A0G1NA21"/>
<gene>
    <name evidence="3" type="ORF">UX27_C0035G0011</name>
</gene>
<dbReference type="Pfam" id="PF18895">
    <property type="entry name" value="T4SS_pilin"/>
    <property type="match status" value="1"/>
</dbReference>
<feature type="transmembrane region" description="Helical" evidence="1">
    <location>
        <begin position="50"/>
        <end position="74"/>
    </location>
</feature>
<feature type="signal peptide" evidence="2">
    <location>
        <begin position="1"/>
        <end position="26"/>
    </location>
</feature>
<dbReference type="InterPro" id="IPR043993">
    <property type="entry name" value="T4SS_pilin"/>
</dbReference>
<accession>A0A0G1NA21</accession>